<keyword evidence="8" id="KW-0808">Transferase</keyword>
<evidence type="ECO:0000256" key="12">
    <source>
        <dbReference type="ARBA" id="ARBA00022984"/>
    </source>
</evidence>
<protein>
    <submittedName>
        <fullName evidence="22">Penicillin-binding protein 1A</fullName>
    </submittedName>
</protein>
<dbReference type="SUPFAM" id="SSF53955">
    <property type="entry name" value="Lysozyme-like"/>
    <property type="match status" value="1"/>
</dbReference>
<organism evidence="22 23">
    <name type="scientific">Geomonas limicola</name>
    <dbReference type="NCBI Taxonomy" id="2740186"/>
    <lineage>
        <taxon>Bacteria</taxon>
        <taxon>Pseudomonadati</taxon>
        <taxon>Thermodesulfobacteriota</taxon>
        <taxon>Desulfuromonadia</taxon>
        <taxon>Geobacterales</taxon>
        <taxon>Geobacteraceae</taxon>
        <taxon>Geomonas</taxon>
    </lineage>
</organism>
<dbReference type="GO" id="GO:0008658">
    <property type="term" value="F:penicillin binding"/>
    <property type="evidence" value="ECO:0007669"/>
    <property type="project" value="InterPro"/>
</dbReference>
<evidence type="ECO:0000256" key="6">
    <source>
        <dbReference type="ARBA" id="ARBA00022670"/>
    </source>
</evidence>
<evidence type="ECO:0000256" key="9">
    <source>
        <dbReference type="ARBA" id="ARBA00022692"/>
    </source>
</evidence>
<evidence type="ECO:0000259" key="21">
    <source>
        <dbReference type="Pfam" id="PF00912"/>
    </source>
</evidence>
<comment type="catalytic activity">
    <reaction evidence="17">
        <text>Preferential cleavage: (Ac)2-L-Lys-D-Ala-|-D-Ala. Also transpeptidation of peptidyl-alanyl moieties that are N-acyl substituents of D-alanine.</text>
        <dbReference type="EC" id="3.4.16.4"/>
    </reaction>
</comment>
<keyword evidence="23" id="KW-1185">Reference proteome</keyword>
<evidence type="ECO:0000256" key="17">
    <source>
        <dbReference type="ARBA" id="ARBA00034000"/>
    </source>
</evidence>
<dbReference type="GO" id="GO:0016020">
    <property type="term" value="C:membrane"/>
    <property type="evidence" value="ECO:0007669"/>
    <property type="project" value="UniProtKB-SubCell"/>
</dbReference>
<evidence type="ECO:0000313" key="22">
    <source>
        <dbReference type="EMBL" id="GFO70347.1"/>
    </source>
</evidence>
<keyword evidence="9" id="KW-0812">Transmembrane</keyword>
<dbReference type="InterPro" id="IPR023346">
    <property type="entry name" value="Lysozyme-like_dom_sf"/>
</dbReference>
<dbReference type="EMBL" id="BLXZ01000009">
    <property type="protein sequence ID" value="GFO70347.1"/>
    <property type="molecule type" value="Genomic_DNA"/>
</dbReference>
<dbReference type="InterPro" id="IPR001264">
    <property type="entry name" value="Glyco_trans_51"/>
</dbReference>
<keyword evidence="16" id="KW-0961">Cell wall biogenesis/degradation</keyword>
<evidence type="ECO:0000256" key="8">
    <source>
        <dbReference type="ARBA" id="ARBA00022679"/>
    </source>
</evidence>
<keyword evidence="10" id="KW-0378">Hydrolase</keyword>
<accession>A0A6V8NEZ1</accession>
<evidence type="ECO:0000256" key="18">
    <source>
        <dbReference type="ARBA" id="ARBA00049902"/>
    </source>
</evidence>
<dbReference type="GO" id="GO:0008955">
    <property type="term" value="F:peptidoglycan glycosyltransferase activity"/>
    <property type="evidence" value="ECO:0007669"/>
    <property type="project" value="UniProtKB-EC"/>
</dbReference>
<evidence type="ECO:0000256" key="3">
    <source>
        <dbReference type="ARBA" id="ARBA00007090"/>
    </source>
</evidence>
<name>A0A6V8NEZ1_9BACT</name>
<keyword evidence="6" id="KW-0645">Protease</keyword>
<evidence type="ECO:0000256" key="4">
    <source>
        <dbReference type="ARBA" id="ARBA00007739"/>
    </source>
</evidence>
<comment type="caution">
    <text evidence="22">The sequence shown here is derived from an EMBL/GenBank/DDBJ whole genome shotgun (WGS) entry which is preliminary data.</text>
</comment>
<comment type="similarity">
    <text evidence="4">In the N-terminal section; belongs to the glycosyltransferase 51 family.</text>
</comment>
<reference evidence="23" key="1">
    <citation type="submission" date="2020-06" db="EMBL/GenBank/DDBJ databases">
        <title>Draft genomic sequecing of Geomonas sp. Red745.</title>
        <authorList>
            <person name="Itoh H."/>
            <person name="Xu Z.X."/>
            <person name="Ushijima N."/>
            <person name="Masuda Y."/>
            <person name="Shiratori Y."/>
            <person name="Senoo K."/>
        </authorList>
    </citation>
    <scope>NUCLEOTIDE SEQUENCE [LARGE SCALE GENOMIC DNA]</scope>
    <source>
        <strain evidence="23">Red745</strain>
    </source>
</reference>
<feature type="domain" description="Glycosyl transferase family 51" evidence="21">
    <location>
        <begin position="64"/>
        <end position="229"/>
    </location>
</feature>
<evidence type="ECO:0000256" key="15">
    <source>
        <dbReference type="ARBA" id="ARBA00023268"/>
    </source>
</evidence>
<comment type="pathway">
    <text evidence="2">Cell wall biogenesis; peptidoglycan biosynthesis.</text>
</comment>
<feature type="domain" description="Penicillin-binding protein transpeptidase" evidence="20">
    <location>
        <begin position="312"/>
        <end position="584"/>
    </location>
</feature>
<dbReference type="UniPathway" id="UPA00219"/>
<evidence type="ECO:0000256" key="16">
    <source>
        <dbReference type="ARBA" id="ARBA00023316"/>
    </source>
</evidence>
<evidence type="ECO:0000256" key="2">
    <source>
        <dbReference type="ARBA" id="ARBA00004752"/>
    </source>
</evidence>
<evidence type="ECO:0000256" key="14">
    <source>
        <dbReference type="ARBA" id="ARBA00023136"/>
    </source>
</evidence>
<dbReference type="InterPro" id="IPR001460">
    <property type="entry name" value="PCN-bd_Tpept"/>
</dbReference>
<keyword evidence="15" id="KW-0511">Multifunctional enzyme</keyword>
<evidence type="ECO:0000256" key="10">
    <source>
        <dbReference type="ARBA" id="ARBA00022801"/>
    </source>
</evidence>
<dbReference type="GO" id="GO:0006508">
    <property type="term" value="P:proteolysis"/>
    <property type="evidence" value="ECO:0007669"/>
    <property type="project" value="UniProtKB-KW"/>
</dbReference>
<keyword evidence="12" id="KW-0573">Peptidoglycan synthesis</keyword>
<sequence>MSSPVTPLSTRLLKALALAAFLIVFPLSSAFAEKVATFPLLPANTGSIRVFDRDGRFAGRILPTGRYWTPINQIPKFLQDALVAVEDSRFYEHNGIDLKGIARALVKDVAKGRMAEGGSTITQQLIKNKFLTGEKTLDRKVKEAQLAMDFEKKYSKAQILEMYFNEINFGNGAWGIAQAARLYFDKQPQELTDAECSLLAGIPKAPGRYNPLGDPQKVALRRSVVLKRMVDMKMISERERQTLMAHPATVIKPGKQSYYLAHVKAKLIERFGAGVLEQGGLDVIAAMDLNLQNLAEETLRDGVKKISPKLQGAILCQDPATGDVLAAAGGVDFAASPYDRAFLARRQPGSSVKPLIYAAALEKGYTAATLMNDTPVAYDRGNGQSWTPVNYERKAFGELPLREALAHSNNVIAVKLLDAIGVPYFAGFAGTLGLSLHPQNGLSLALGTDEVTLSQLVSAYSPLASGGVRSEPRTIIRIYDQRRRAWTEIPPVVTPALAPATAYVTTLMLKDVLTYGTAKGLKKFSQERPAAGKTGTTDDYRDAWFVGYTPQLVTGVWVGHDKPKPGGRGFTGGAVAAPIWGRFMRGALAGKPVVDFPKPETVVTATIDPTTGKLATPQCPNPREEFFLPGTEPTEYCPKHGSAPAPPAGTESFPEQELQAPDPQPVPGAAQPQLQ</sequence>
<evidence type="ECO:0000259" key="20">
    <source>
        <dbReference type="Pfam" id="PF00905"/>
    </source>
</evidence>
<keyword evidence="13" id="KW-1133">Transmembrane helix</keyword>
<dbReference type="InterPro" id="IPR036950">
    <property type="entry name" value="PBP_transglycosylase"/>
</dbReference>
<dbReference type="FunFam" id="1.10.3810.10:FF:000001">
    <property type="entry name" value="Penicillin-binding protein 1A"/>
    <property type="match status" value="1"/>
</dbReference>
<keyword evidence="5" id="KW-0121">Carboxypeptidase</keyword>
<dbReference type="GO" id="GO:0008360">
    <property type="term" value="P:regulation of cell shape"/>
    <property type="evidence" value="ECO:0007669"/>
    <property type="project" value="UniProtKB-KW"/>
</dbReference>
<dbReference type="PANTHER" id="PTHR32282">
    <property type="entry name" value="BINDING PROTEIN TRANSPEPTIDASE, PUTATIVE-RELATED"/>
    <property type="match status" value="1"/>
</dbReference>
<dbReference type="GO" id="GO:0009002">
    <property type="term" value="F:serine-type D-Ala-D-Ala carboxypeptidase activity"/>
    <property type="evidence" value="ECO:0007669"/>
    <property type="project" value="UniProtKB-EC"/>
</dbReference>
<dbReference type="Pfam" id="PF00912">
    <property type="entry name" value="Transgly"/>
    <property type="match status" value="1"/>
</dbReference>
<evidence type="ECO:0000256" key="1">
    <source>
        <dbReference type="ARBA" id="ARBA00004370"/>
    </source>
</evidence>
<evidence type="ECO:0000256" key="5">
    <source>
        <dbReference type="ARBA" id="ARBA00022645"/>
    </source>
</evidence>
<keyword evidence="11" id="KW-0133">Cell shape</keyword>
<feature type="region of interest" description="Disordered" evidence="19">
    <location>
        <begin position="629"/>
        <end position="675"/>
    </location>
</feature>
<comment type="subcellular location">
    <subcellularLocation>
        <location evidence="1">Membrane</location>
    </subcellularLocation>
</comment>
<evidence type="ECO:0000256" key="13">
    <source>
        <dbReference type="ARBA" id="ARBA00022989"/>
    </source>
</evidence>
<comment type="similarity">
    <text evidence="3">In the C-terminal section; belongs to the transpeptidase family.</text>
</comment>
<dbReference type="InterPro" id="IPR050396">
    <property type="entry name" value="Glycosyltr_51/Transpeptidase"/>
</dbReference>
<dbReference type="InterPro" id="IPR012338">
    <property type="entry name" value="Beta-lactam/transpept-like"/>
</dbReference>
<dbReference type="GO" id="GO:0009252">
    <property type="term" value="P:peptidoglycan biosynthetic process"/>
    <property type="evidence" value="ECO:0007669"/>
    <property type="project" value="UniProtKB-UniPathway"/>
</dbReference>
<evidence type="ECO:0000313" key="23">
    <source>
        <dbReference type="Proteomes" id="UP000587586"/>
    </source>
</evidence>
<dbReference type="SUPFAM" id="SSF56601">
    <property type="entry name" value="beta-lactamase/transpeptidase-like"/>
    <property type="match status" value="1"/>
</dbReference>
<evidence type="ECO:0000256" key="19">
    <source>
        <dbReference type="SAM" id="MobiDB-lite"/>
    </source>
</evidence>
<evidence type="ECO:0000256" key="7">
    <source>
        <dbReference type="ARBA" id="ARBA00022676"/>
    </source>
</evidence>
<dbReference type="PANTHER" id="PTHR32282:SF27">
    <property type="entry name" value="PENICILLIN-BINDING PROTEIN 1A"/>
    <property type="match status" value="1"/>
</dbReference>
<gene>
    <name evidence="22" type="ORF">GMLC_39260</name>
</gene>
<keyword evidence="14" id="KW-0472">Membrane</keyword>
<keyword evidence="7" id="KW-0328">Glycosyltransferase</keyword>
<dbReference type="RefSeq" id="WP_371873210.1">
    <property type="nucleotide sequence ID" value="NZ_BLXZ01000009.1"/>
</dbReference>
<dbReference type="AlphaFoldDB" id="A0A6V8NEZ1"/>
<evidence type="ECO:0000256" key="11">
    <source>
        <dbReference type="ARBA" id="ARBA00022960"/>
    </source>
</evidence>
<comment type="catalytic activity">
    <reaction evidence="18">
        <text>[GlcNAc-(1-&gt;4)-Mur2Ac(oyl-L-Ala-gamma-D-Glu-L-Lys-D-Ala-D-Ala)](n)-di-trans,octa-cis-undecaprenyl diphosphate + beta-D-GlcNAc-(1-&gt;4)-Mur2Ac(oyl-L-Ala-gamma-D-Glu-L-Lys-D-Ala-D-Ala)-di-trans,octa-cis-undecaprenyl diphosphate = [GlcNAc-(1-&gt;4)-Mur2Ac(oyl-L-Ala-gamma-D-Glu-L-Lys-D-Ala-D-Ala)](n+1)-di-trans,octa-cis-undecaprenyl diphosphate + di-trans,octa-cis-undecaprenyl diphosphate + H(+)</text>
        <dbReference type="Rhea" id="RHEA:23708"/>
        <dbReference type="Rhea" id="RHEA-COMP:9602"/>
        <dbReference type="Rhea" id="RHEA-COMP:9603"/>
        <dbReference type="ChEBI" id="CHEBI:15378"/>
        <dbReference type="ChEBI" id="CHEBI:58405"/>
        <dbReference type="ChEBI" id="CHEBI:60033"/>
        <dbReference type="ChEBI" id="CHEBI:78435"/>
        <dbReference type="EC" id="2.4.99.28"/>
    </reaction>
</comment>
<dbReference type="Proteomes" id="UP000587586">
    <property type="component" value="Unassembled WGS sequence"/>
</dbReference>
<dbReference type="Pfam" id="PF00905">
    <property type="entry name" value="Transpeptidase"/>
    <property type="match status" value="1"/>
</dbReference>
<dbReference type="GO" id="GO:0030288">
    <property type="term" value="C:outer membrane-bounded periplasmic space"/>
    <property type="evidence" value="ECO:0007669"/>
    <property type="project" value="TreeGrafter"/>
</dbReference>
<dbReference type="NCBIfam" id="TIGR02074">
    <property type="entry name" value="PBP_1a_fam"/>
    <property type="match status" value="1"/>
</dbReference>
<dbReference type="GO" id="GO:0071555">
    <property type="term" value="P:cell wall organization"/>
    <property type="evidence" value="ECO:0007669"/>
    <property type="project" value="UniProtKB-KW"/>
</dbReference>
<dbReference type="Gene3D" id="1.10.3810.10">
    <property type="entry name" value="Biosynthetic peptidoglycan transglycosylase-like"/>
    <property type="match status" value="1"/>
</dbReference>
<dbReference type="Gene3D" id="3.40.710.10">
    <property type="entry name" value="DD-peptidase/beta-lactamase superfamily"/>
    <property type="match status" value="1"/>
</dbReference>
<proteinExistence type="inferred from homology"/>